<dbReference type="PANTHER" id="PTHR10174">
    <property type="entry name" value="ALPHA-TOCOPHEROL TRANSFER PROTEIN-RELATED"/>
    <property type="match status" value="1"/>
</dbReference>
<dbReference type="PANTHER" id="PTHR10174:SF130">
    <property type="entry name" value="ALPHA-TOCOPHEROL TRANSFER PROTEIN-LIKE"/>
    <property type="match status" value="1"/>
</dbReference>
<dbReference type="PROSITE" id="PS50191">
    <property type="entry name" value="CRAL_TRIO"/>
    <property type="match status" value="1"/>
</dbReference>
<name>A0A2L2XV53_PARTP</name>
<dbReference type="SUPFAM" id="SSF52087">
    <property type="entry name" value="CRAL/TRIO domain"/>
    <property type="match status" value="1"/>
</dbReference>
<dbReference type="GO" id="GO:1902936">
    <property type="term" value="F:phosphatidylinositol bisphosphate binding"/>
    <property type="evidence" value="ECO:0007669"/>
    <property type="project" value="TreeGrafter"/>
</dbReference>
<dbReference type="SUPFAM" id="SSF46938">
    <property type="entry name" value="CRAL/TRIO N-terminal domain"/>
    <property type="match status" value="1"/>
</dbReference>
<feature type="domain" description="CRAL-TRIO" evidence="1">
    <location>
        <begin position="126"/>
        <end position="269"/>
    </location>
</feature>
<dbReference type="GO" id="GO:0016020">
    <property type="term" value="C:membrane"/>
    <property type="evidence" value="ECO:0007669"/>
    <property type="project" value="TreeGrafter"/>
</dbReference>
<reference evidence="2" key="1">
    <citation type="journal article" date="2016" name="Mol. Ecol. Resour.">
        <title>Evaluation of the impact of RNA preservation methods of spiders for de novo transcriptome assembly.</title>
        <authorList>
            <person name="Kono N."/>
            <person name="Nakamura H."/>
            <person name="Ito Y."/>
            <person name="Tomita M."/>
            <person name="Arakawa K."/>
        </authorList>
    </citation>
    <scope>NUCLEOTIDE SEQUENCE</scope>
    <source>
        <tissue evidence="2">Whole body</tissue>
    </source>
</reference>
<dbReference type="RefSeq" id="XP_015909532.1">
    <property type="nucleotide sequence ID" value="XM_016054046.3"/>
</dbReference>
<dbReference type="PRINTS" id="PR00180">
    <property type="entry name" value="CRETINALDHBP"/>
</dbReference>
<dbReference type="RefSeq" id="XP_015909531.1">
    <property type="nucleotide sequence ID" value="XM_016054045.3"/>
</dbReference>
<dbReference type="SMART" id="SM01100">
    <property type="entry name" value="CRAL_TRIO_N"/>
    <property type="match status" value="1"/>
</dbReference>
<sequence>MLTRNPDIAKIGEEILPFEMTRIPEFFQRKAETELRDTPERRAQGLRQIKEMAKNDKVTRDVIFSDDFLLQYLRCRKYNVAKAFSQLKAFVNLRRKFPQIFCNFRYENIVTTMTKKIVTVLPWRCQDGCAILFIELDNWNPDEFPVEEVKRMVVLMLLQSLREPMTQINGFKVIFDVKSNPLRHLRHATPSNLYLLIHGTQDCVPGRYKGVHIVNNSLTFKTAWLILKHFLPDKLKNRIVFHSSPATLLNYFPRDILPVHYGGDLENYDMTPWLQRVMQPEELEKMIGGKYLADSPPQ</sequence>
<dbReference type="EMBL" id="IAAA01007103">
    <property type="protein sequence ID" value="LAA00022.1"/>
    <property type="molecule type" value="mRNA"/>
</dbReference>
<organism evidence="2">
    <name type="scientific">Parasteatoda tepidariorum</name>
    <name type="common">Common house spider</name>
    <name type="synonym">Achaearanea tepidariorum</name>
    <dbReference type="NCBI Taxonomy" id="114398"/>
    <lineage>
        <taxon>Eukaryota</taxon>
        <taxon>Metazoa</taxon>
        <taxon>Ecdysozoa</taxon>
        <taxon>Arthropoda</taxon>
        <taxon>Chelicerata</taxon>
        <taxon>Arachnida</taxon>
        <taxon>Araneae</taxon>
        <taxon>Araneomorphae</taxon>
        <taxon>Entelegynae</taxon>
        <taxon>Araneoidea</taxon>
        <taxon>Theridiidae</taxon>
        <taxon>Parasteatoda</taxon>
    </lineage>
</organism>
<dbReference type="OrthoDB" id="6430780at2759"/>
<dbReference type="AlphaFoldDB" id="A0A2L2XV53"/>
<dbReference type="KEGG" id="ptep:107440947"/>
<dbReference type="InterPro" id="IPR001251">
    <property type="entry name" value="CRAL-TRIO_dom"/>
</dbReference>
<dbReference type="CDD" id="cd00170">
    <property type="entry name" value="SEC14"/>
    <property type="match status" value="1"/>
</dbReference>
<dbReference type="OMA" id="LIQLDNW"/>
<dbReference type="Pfam" id="PF00650">
    <property type="entry name" value="CRAL_TRIO"/>
    <property type="match status" value="1"/>
</dbReference>
<dbReference type="SMART" id="SM00516">
    <property type="entry name" value="SEC14"/>
    <property type="match status" value="1"/>
</dbReference>
<dbReference type="Gene3D" id="1.10.8.20">
    <property type="entry name" value="N-terminal domain of phosphatidylinositol transfer protein sec14p"/>
    <property type="match status" value="1"/>
</dbReference>
<dbReference type="RefSeq" id="XP_071041013.1">
    <property type="nucleotide sequence ID" value="XM_071184912.1"/>
</dbReference>
<dbReference type="InterPro" id="IPR036865">
    <property type="entry name" value="CRAL-TRIO_dom_sf"/>
</dbReference>
<dbReference type="InterPro" id="IPR036273">
    <property type="entry name" value="CRAL/TRIO_N_dom_sf"/>
</dbReference>
<protein>
    <submittedName>
        <fullName evidence="2">Clavesin-1</fullName>
    </submittedName>
</protein>
<dbReference type="Gene3D" id="3.40.525.10">
    <property type="entry name" value="CRAL-TRIO lipid binding domain"/>
    <property type="match status" value="1"/>
</dbReference>
<evidence type="ECO:0000259" key="1">
    <source>
        <dbReference type="PROSITE" id="PS50191"/>
    </source>
</evidence>
<dbReference type="RefSeq" id="XP_015909528.1">
    <property type="nucleotide sequence ID" value="XM_016054042.4"/>
</dbReference>
<evidence type="ECO:0000313" key="2">
    <source>
        <dbReference type="EMBL" id="LAA00022.1"/>
    </source>
</evidence>
<dbReference type="GeneID" id="107440947"/>
<accession>A0A2L2XV53</accession>
<dbReference type="Gene3D" id="1.20.5.1200">
    <property type="entry name" value="Alpha-tocopherol transfer"/>
    <property type="match status" value="1"/>
</dbReference>
<dbReference type="RefSeq" id="XP_020999884.1">
    <property type="nucleotide sequence ID" value="XM_021144225.3"/>
</dbReference>
<dbReference type="InterPro" id="IPR011074">
    <property type="entry name" value="CRAL/TRIO_N_dom"/>
</dbReference>
<proteinExistence type="evidence at transcript level"/>
<dbReference type="RefSeq" id="XP_015909529.1">
    <property type="nucleotide sequence ID" value="XM_016054043.3"/>
</dbReference>